<sequence>MMVQKSQMLLDCSDVATITTQNRPITEPTLRTSAMRPPIPGPSSRIPPSKRTSAEGRTPTVSPPETLRISHR</sequence>
<evidence type="ECO:0000313" key="1">
    <source>
        <dbReference type="EMBL" id="KAJ2986005.1"/>
    </source>
</evidence>
<protein>
    <submittedName>
        <fullName evidence="1">Uncharacterized protein</fullName>
    </submittedName>
</protein>
<evidence type="ECO:0000313" key="2">
    <source>
        <dbReference type="Proteomes" id="UP001144978"/>
    </source>
</evidence>
<proteinExistence type="predicted"/>
<organism evidence="1 2">
    <name type="scientific">Trametes sanguinea</name>
    <dbReference type="NCBI Taxonomy" id="158606"/>
    <lineage>
        <taxon>Eukaryota</taxon>
        <taxon>Fungi</taxon>
        <taxon>Dikarya</taxon>
        <taxon>Basidiomycota</taxon>
        <taxon>Agaricomycotina</taxon>
        <taxon>Agaricomycetes</taxon>
        <taxon>Polyporales</taxon>
        <taxon>Polyporaceae</taxon>
        <taxon>Trametes</taxon>
    </lineage>
</organism>
<keyword evidence="2" id="KW-1185">Reference proteome</keyword>
<comment type="caution">
    <text evidence="1">The sequence shown here is derived from an EMBL/GenBank/DDBJ whole genome shotgun (WGS) entry which is preliminary data.</text>
</comment>
<gene>
    <name evidence="1" type="ORF">NUW54_g9940</name>
</gene>
<dbReference type="Proteomes" id="UP001144978">
    <property type="component" value="Unassembled WGS sequence"/>
</dbReference>
<dbReference type="EMBL" id="JANSHE010003459">
    <property type="protein sequence ID" value="KAJ2986005.1"/>
    <property type="molecule type" value="Genomic_DNA"/>
</dbReference>
<name>A0ACC1P2I8_9APHY</name>
<accession>A0ACC1P2I8</accession>
<reference evidence="1" key="1">
    <citation type="submission" date="2022-08" db="EMBL/GenBank/DDBJ databases">
        <title>Genome Sequence of Pycnoporus sanguineus.</title>
        <authorList>
            <person name="Buettner E."/>
        </authorList>
    </citation>
    <scope>NUCLEOTIDE SEQUENCE</scope>
    <source>
        <strain evidence="1">CG-C14</strain>
    </source>
</reference>